<keyword evidence="4 5" id="KW-0472">Membrane</keyword>
<evidence type="ECO:0000313" key="8">
    <source>
        <dbReference type="Proteomes" id="UP001431963"/>
    </source>
</evidence>
<reference evidence="7" key="1">
    <citation type="submission" date="2024-02" db="EMBL/GenBank/DDBJ databases">
        <title>Genome sequences of strain Gemmobacter sp. JM10B15.</title>
        <authorList>
            <person name="Zhang M."/>
        </authorList>
    </citation>
    <scope>NUCLEOTIDE SEQUENCE</scope>
    <source>
        <strain evidence="7">JM10B15</strain>
    </source>
</reference>
<organism evidence="7 8">
    <name type="scientific">Gemmobacter denitrificans</name>
    <dbReference type="NCBI Taxonomy" id="3123040"/>
    <lineage>
        <taxon>Bacteria</taxon>
        <taxon>Pseudomonadati</taxon>
        <taxon>Pseudomonadota</taxon>
        <taxon>Alphaproteobacteria</taxon>
        <taxon>Rhodobacterales</taxon>
        <taxon>Paracoccaceae</taxon>
        <taxon>Gemmobacter</taxon>
    </lineage>
</organism>
<evidence type="ECO:0000256" key="4">
    <source>
        <dbReference type="ARBA" id="ARBA00023136"/>
    </source>
</evidence>
<keyword evidence="8" id="KW-1185">Reference proteome</keyword>
<accession>A0ABU8BXR5</accession>
<evidence type="ECO:0000313" key="7">
    <source>
        <dbReference type="EMBL" id="MEH7829476.1"/>
    </source>
</evidence>
<feature type="domain" description="Lipopolysaccharide assembly protein A" evidence="6">
    <location>
        <begin position="44"/>
        <end position="96"/>
    </location>
</feature>
<evidence type="ECO:0000256" key="3">
    <source>
        <dbReference type="ARBA" id="ARBA00022989"/>
    </source>
</evidence>
<comment type="caution">
    <text evidence="7">The sequence shown here is derived from an EMBL/GenBank/DDBJ whole genome shotgun (WGS) entry which is preliminary data.</text>
</comment>
<name>A0ABU8BXR5_9RHOB</name>
<gene>
    <name evidence="7" type="ORF">V6590_15075</name>
</gene>
<keyword evidence="1" id="KW-1003">Cell membrane</keyword>
<keyword evidence="3 5" id="KW-1133">Transmembrane helix</keyword>
<dbReference type="RefSeq" id="WP_335424506.1">
    <property type="nucleotide sequence ID" value="NZ_JBALHR010000010.1"/>
</dbReference>
<dbReference type="InterPro" id="IPR010445">
    <property type="entry name" value="LapA_dom"/>
</dbReference>
<keyword evidence="2 5" id="KW-0812">Transmembrane</keyword>
<evidence type="ECO:0000256" key="1">
    <source>
        <dbReference type="ARBA" id="ARBA00022475"/>
    </source>
</evidence>
<dbReference type="Pfam" id="PF06305">
    <property type="entry name" value="LapA_dom"/>
    <property type="match status" value="1"/>
</dbReference>
<dbReference type="Proteomes" id="UP001431963">
    <property type="component" value="Unassembled WGS sequence"/>
</dbReference>
<proteinExistence type="predicted"/>
<evidence type="ECO:0000256" key="2">
    <source>
        <dbReference type="ARBA" id="ARBA00022692"/>
    </source>
</evidence>
<protein>
    <submittedName>
        <fullName evidence="7">LapA family protein</fullName>
    </submittedName>
</protein>
<evidence type="ECO:0000259" key="6">
    <source>
        <dbReference type="Pfam" id="PF06305"/>
    </source>
</evidence>
<dbReference type="EMBL" id="JBALHR010000010">
    <property type="protein sequence ID" value="MEH7829476.1"/>
    <property type="molecule type" value="Genomic_DNA"/>
</dbReference>
<sequence length="117" mass="12874">MLKALKYALLALVALVLLTVALANRAPVTVSALPGDLAALLGRNWQIEVPLFLVIFGGVVVGLLIGFIWEWLREHRHRATASSKTAEARRLERELAMLRDAKGQPQDEVLALLQKKA</sequence>
<evidence type="ECO:0000256" key="5">
    <source>
        <dbReference type="SAM" id="Phobius"/>
    </source>
</evidence>
<feature type="transmembrane region" description="Helical" evidence="5">
    <location>
        <begin position="49"/>
        <end position="69"/>
    </location>
</feature>